<dbReference type="EMBL" id="CP024988">
    <property type="protein sequence ID" value="AWT26060.1"/>
    <property type="molecule type" value="Genomic_DNA"/>
</dbReference>
<dbReference type="RefSeq" id="WP_110481351.1">
    <property type="nucleotide sequence ID" value="NZ_CP024988.1"/>
</dbReference>
<feature type="region of interest" description="Disordered" evidence="1">
    <location>
        <begin position="170"/>
        <end position="194"/>
    </location>
</feature>
<name>A0A2Z3YSB3_9CORY</name>
<evidence type="ECO:0000256" key="1">
    <source>
        <dbReference type="SAM" id="MobiDB-lite"/>
    </source>
</evidence>
<feature type="region of interest" description="Disordered" evidence="1">
    <location>
        <begin position="1"/>
        <end position="29"/>
    </location>
</feature>
<feature type="region of interest" description="Disordered" evidence="1">
    <location>
        <begin position="256"/>
        <end position="297"/>
    </location>
</feature>
<dbReference type="KEGG" id="cpre:Csp1_12600"/>
<protein>
    <recommendedName>
        <fullName evidence="4">DUF4192 domain-containing protein</fullName>
    </recommendedName>
</protein>
<dbReference type="STRING" id="1737425.GCA_900049755_00035"/>
<accession>A0A2Z3YSB3</accession>
<dbReference type="Pfam" id="PF13830">
    <property type="entry name" value="DUF4192"/>
    <property type="match status" value="1"/>
</dbReference>
<sequence>MTYTSDNRNDADAIPPRPPGAGGRPARNIDLGGDSGALLAAVPGMLGFRPENSMIFLGLSRPQGDAGDTPERCGSSSEVGPVIRADLTEESVLSATVALERANRGRSECGVVIAVVGGDAGPLVDAAAERFREAGIRVVAGFVATDLCAGALWWEIPLDGAGNGAACSPGRGAGGRLPDPADSPTVGDGRSRVPGQQEFNEQLDTREIPVTLVDRLPASWVDEPRWEEFPADTSGYRDIAGLCSLVDDLGELLEQHCSDRTPKRGTHRGAQRGQGRKQAAPGAEAGGTGAGVTDRENPGEAVAEQIGCVVSLLETEGVATFVAAACDRDDMYPVFAVLAAGPRGAAVRTLLTVTAGLSRGLLRQRALALLAVAAWCSSGGVLAHRASHRAVAEITGRYRYRWMTGRGRDLRHGLRRAERTLALAGPVMEAAERGGPSPVVSQMLDRGIELVDRAASRCPGSALEELAGVLDRVLDRQEVNDVRNELDRRVRR</sequence>
<organism evidence="2 3">
    <name type="scientific">Corynebacterium provencense</name>
    <dbReference type="NCBI Taxonomy" id="1737425"/>
    <lineage>
        <taxon>Bacteria</taxon>
        <taxon>Bacillati</taxon>
        <taxon>Actinomycetota</taxon>
        <taxon>Actinomycetes</taxon>
        <taxon>Mycobacteriales</taxon>
        <taxon>Corynebacteriaceae</taxon>
        <taxon>Corynebacterium</taxon>
    </lineage>
</organism>
<gene>
    <name evidence="2" type="ORF">Csp1_12600</name>
</gene>
<keyword evidence="3" id="KW-1185">Reference proteome</keyword>
<dbReference type="AlphaFoldDB" id="A0A2Z3YSB3"/>
<evidence type="ECO:0000313" key="3">
    <source>
        <dbReference type="Proteomes" id="UP000247696"/>
    </source>
</evidence>
<dbReference type="Proteomes" id="UP000247696">
    <property type="component" value="Chromosome"/>
</dbReference>
<reference evidence="3" key="1">
    <citation type="submission" date="2017-11" db="EMBL/GenBank/DDBJ databases">
        <title>Otitis media/interna in a cat caused by the recently described species Corynebacterium provencense.</title>
        <authorList>
            <person name="Kittl S."/>
            <person name="Brodard I."/>
            <person name="Rychener L."/>
            <person name="Jores J."/>
            <person name="Roosje P."/>
            <person name="Gobeli Brawand S."/>
        </authorList>
    </citation>
    <scope>NUCLEOTIDE SEQUENCE [LARGE SCALE GENOMIC DNA]</scope>
    <source>
        <strain evidence="3">17KM38</strain>
    </source>
</reference>
<evidence type="ECO:0000313" key="2">
    <source>
        <dbReference type="EMBL" id="AWT26060.1"/>
    </source>
</evidence>
<dbReference type="OrthoDB" id="3264463at2"/>
<dbReference type="InterPro" id="IPR025447">
    <property type="entry name" value="DUF4192"/>
</dbReference>
<evidence type="ECO:0008006" key="4">
    <source>
        <dbReference type="Google" id="ProtNLM"/>
    </source>
</evidence>
<proteinExistence type="predicted"/>